<evidence type="ECO:0000259" key="2">
    <source>
        <dbReference type="Pfam" id="PF00582"/>
    </source>
</evidence>
<proteinExistence type="inferred from homology"/>
<gene>
    <name evidence="3" type="ORF">AWR27_15495</name>
</gene>
<dbReference type="SUPFAM" id="SSF52402">
    <property type="entry name" value="Adenine nucleotide alpha hydrolases-like"/>
    <property type="match status" value="2"/>
</dbReference>
<dbReference type="Proteomes" id="UP000187941">
    <property type="component" value="Chromosome"/>
</dbReference>
<dbReference type="InterPro" id="IPR014729">
    <property type="entry name" value="Rossmann-like_a/b/a_fold"/>
</dbReference>
<dbReference type="EMBL" id="CP014263">
    <property type="protein sequence ID" value="AQG80602.1"/>
    <property type="molecule type" value="Genomic_DNA"/>
</dbReference>
<dbReference type="AlphaFoldDB" id="A0A1P9WYZ8"/>
<keyword evidence="4" id="KW-1185">Reference proteome</keyword>
<dbReference type="PANTHER" id="PTHR46268">
    <property type="entry name" value="STRESS RESPONSE PROTEIN NHAX"/>
    <property type="match status" value="1"/>
</dbReference>
<dbReference type="InterPro" id="IPR006016">
    <property type="entry name" value="UspA"/>
</dbReference>
<sequence>MKTIVVPTDLSDFANRALAVAVSLARQHGAVIDLVHFVPFSLIEPSFSEAPISVAQYLDEQAQEAEKSIQQLCQQPRYQDVTIRPTIARGNQGLYETLADLAADLVVVASHGSSGWAEWLFGSNAEQIMKRVHCPVLVIKTEQENFNPQHPVCGIDVDDHLLTPHPIPFQLGETIREYIYVKTPSDPKVDEGIRDWMAELAAARNLIDYHFTIVTAGNVPDGIIAYAESRRADLIVLFSHQRKGVWHLINGSVAEDVVNHAPMPVLVIPLR</sequence>
<protein>
    <submittedName>
        <fullName evidence="3">Universal stress protein UspA</fullName>
    </submittedName>
</protein>
<evidence type="ECO:0000313" key="4">
    <source>
        <dbReference type="Proteomes" id="UP000187941"/>
    </source>
</evidence>
<dbReference type="Pfam" id="PF00582">
    <property type="entry name" value="Usp"/>
    <property type="match status" value="2"/>
</dbReference>
<dbReference type="OrthoDB" id="1522603at2"/>
<dbReference type="Gene3D" id="3.40.50.620">
    <property type="entry name" value="HUPs"/>
    <property type="match status" value="2"/>
</dbReference>
<evidence type="ECO:0000313" key="3">
    <source>
        <dbReference type="EMBL" id="AQG80602.1"/>
    </source>
</evidence>
<dbReference type="CDD" id="cd00293">
    <property type="entry name" value="USP-like"/>
    <property type="match status" value="2"/>
</dbReference>
<dbReference type="RefSeq" id="WP_077132030.1">
    <property type="nucleotide sequence ID" value="NZ_CP014263.1"/>
</dbReference>
<comment type="similarity">
    <text evidence="1">Belongs to the universal stress protein A family.</text>
</comment>
<reference evidence="3 4" key="1">
    <citation type="submission" date="2016-01" db="EMBL/GenBank/DDBJ databases">
        <authorList>
            <person name="Oliw E.H."/>
        </authorList>
    </citation>
    <scope>NUCLEOTIDE SEQUENCE [LARGE SCALE GENOMIC DNA]</scope>
    <source>
        <strain evidence="3 4">DY10</strain>
    </source>
</reference>
<organism evidence="3 4">
    <name type="scientific">Spirosoma montaniterrae</name>
    <dbReference type="NCBI Taxonomy" id="1178516"/>
    <lineage>
        <taxon>Bacteria</taxon>
        <taxon>Pseudomonadati</taxon>
        <taxon>Bacteroidota</taxon>
        <taxon>Cytophagia</taxon>
        <taxon>Cytophagales</taxon>
        <taxon>Cytophagaceae</taxon>
        <taxon>Spirosoma</taxon>
    </lineage>
</organism>
<evidence type="ECO:0000256" key="1">
    <source>
        <dbReference type="ARBA" id="ARBA00008791"/>
    </source>
</evidence>
<dbReference type="PRINTS" id="PR01438">
    <property type="entry name" value="UNVRSLSTRESS"/>
</dbReference>
<name>A0A1P9WYZ8_9BACT</name>
<dbReference type="KEGG" id="smon:AWR27_15495"/>
<dbReference type="STRING" id="1178516.AWR27_15495"/>
<feature type="domain" description="UspA" evidence="2">
    <location>
        <begin position="1"/>
        <end position="140"/>
    </location>
</feature>
<accession>A0A1P9WYZ8</accession>
<feature type="domain" description="UspA" evidence="2">
    <location>
        <begin position="210"/>
        <end position="269"/>
    </location>
</feature>
<dbReference type="PANTHER" id="PTHR46268:SF6">
    <property type="entry name" value="UNIVERSAL STRESS PROTEIN UP12"/>
    <property type="match status" value="1"/>
</dbReference>
<dbReference type="InterPro" id="IPR006015">
    <property type="entry name" value="Universal_stress_UspA"/>
</dbReference>